<keyword evidence="3 9" id="KW-0813">Transport</keyword>
<evidence type="ECO:0000259" key="11">
    <source>
        <dbReference type="Pfam" id="PF25994"/>
    </source>
</evidence>
<evidence type="ECO:0000256" key="1">
    <source>
        <dbReference type="ARBA" id="ARBA00004377"/>
    </source>
</evidence>
<keyword evidence="13" id="KW-0614">Plasmid</keyword>
<name>A0ABT0D596_9HYPH</name>
<keyword evidence="14" id="KW-1185">Reference proteome</keyword>
<evidence type="ECO:0000313" key="13">
    <source>
        <dbReference type="EMBL" id="MCJ8240566.1"/>
    </source>
</evidence>
<accession>A0ABT0D596</accession>
<comment type="similarity">
    <text evidence="2 9">Belongs to the membrane fusion protein (MFP) (TC 8.A.1) family.</text>
</comment>
<proteinExistence type="inferred from homology"/>
<dbReference type="Gene3D" id="2.40.30.170">
    <property type="match status" value="1"/>
</dbReference>
<evidence type="ECO:0000256" key="3">
    <source>
        <dbReference type="ARBA" id="ARBA00022448"/>
    </source>
</evidence>
<keyword evidence="10" id="KW-0175">Coiled coil</keyword>
<sequence>MADIAKVHDIEWYSEVPRSIRKQTIVGLVLVAVAFGGFGTWASTAPLAAAVLAQGSFVATGQNKILQHLEGGIIEQILVSEGDEVVEGQALVQLDETAALAKKRELFLRHMRLDVTAARLTAQFETMEKLDLSSLVKEYRGDTDVWAILVSQQLSFRSQQQKLSSEISLLQQNIRALEFREIGYTRQRDASIRQLDLLKDEYAAKEILLKKGVARANEVKAILRAIAEAEGQIGRLEAEIAETQTQRTKGEQEVLRATSAYREDALERLQAIQGERDMVRQQLREASNILERATINAPVSGTVVRIHYHTNGGVIESGKAILEILPADVPLIIEAQISRNDIDSVKLGQEATVRLVALNQRTTPVIQGEVFYLSADALQQSGNGSASSNDVYLARINIAPTELARVHGFTPTPGMPAEVMIQTNERTFFNYIAKPITDSMSRAFSEQ</sequence>
<dbReference type="EMBL" id="JALAYX010000006">
    <property type="protein sequence ID" value="MCJ8240566.1"/>
    <property type="molecule type" value="Genomic_DNA"/>
</dbReference>
<geneLocation type="plasmid" evidence="13">
    <name>unnamed</name>
</geneLocation>
<dbReference type="InterPro" id="IPR058781">
    <property type="entry name" value="HH_AprE-like"/>
</dbReference>
<dbReference type="Pfam" id="PF26002">
    <property type="entry name" value="Beta-barrel_AprE"/>
    <property type="match status" value="1"/>
</dbReference>
<feature type="domain" description="AprE-like long alpha-helical hairpin" evidence="11">
    <location>
        <begin position="104"/>
        <end position="288"/>
    </location>
</feature>
<feature type="coiled-coil region" evidence="10">
    <location>
        <begin position="219"/>
        <end position="296"/>
    </location>
</feature>
<organism evidence="13 14">
    <name type="scientific">Peteryoungia algae</name>
    <dbReference type="NCBI Taxonomy" id="2919917"/>
    <lineage>
        <taxon>Bacteria</taxon>
        <taxon>Pseudomonadati</taxon>
        <taxon>Pseudomonadota</taxon>
        <taxon>Alphaproteobacteria</taxon>
        <taxon>Hyphomicrobiales</taxon>
        <taxon>Rhizobiaceae</taxon>
        <taxon>Peteryoungia</taxon>
    </lineage>
</organism>
<comment type="caution">
    <text evidence="13">The sequence shown here is derived from an EMBL/GenBank/DDBJ whole genome shotgun (WGS) entry which is preliminary data.</text>
</comment>
<keyword evidence="6 9" id="KW-0812">Transmembrane</keyword>
<dbReference type="InterPro" id="IPR010129">
    <property type="entry name" value="T1SS_HlyD"/>
</dbReference>
<evidence type="ECO:0000256" key="5">
    <source>
        <dbReference type="ARBA" id="ARBA00022519"/>
    </source>
</evidence>
<evidence type="ECO:0000256" key="4">
    <source>
        <dbReference type="ARBA" id="ARBA00022475"/>
    </source>
</evidence>
<gene>
    <name evidence="13" type="ORF">MKJ03_19700</name>
</gene>
<dbReference type="InterPro" id="IPR050739">
    <property type="entry name" value="MFP"/>
</dbReference>
<dbReference type="InterPro" id="IPR058982">
    <property type="entry name" value="Beta-barrel_AprE"/>
</dbReference>
<evidence type="ECO:0000256" key="6">
    <source>
        <dbReference type="ARBA" id="ARBA00022692"/>
    </source>
</evidence>
<feature type="transmembrane region" description="Helical" evidence="9">
    <location>
        <begin position="24"/>
        <end position="42"/>
    </location>
</feature>
<evidence type="ECO:0000256" key="8">
    <source>
        <dbReference type="ARBA" id="ARBA00023136"/>
    </source>
</evidence>
<keyword evidence="5 9" id="KW-0997">Cell inner membrane</keyword>
<evidence type="ECO:0000256" key="7">
    <source>
        <dbReference type="ARBA" id="ARBA00022989"/>
    </source>
</evidence>
<dbReference type="RefSeq" id="WP_245137889.1">
    <property type="nucleotide sequence ID" value="NZ_CP128477.1"/>
</dbReference>
<evidence type="ECO:0000259" key="12">
    <source>
        <dbReference type="Pfam" id="PF26002"/>
    </source>
</evidence>
<keyword evidence="4 9" id="KW-1003">Cell membrane</keyword>
<evidence type="ECO:0000256" key="2">
    <source>
        <dbReference type="ARBA" id="ARBA00009477"/>
    </source>
</evidence>
<dbReference type="Proteomes" id="UP001522662">
    <property type="component" value="Unassembled WGS sequence"/>
</dbReference>
<comment type="subcellular location">
    <subcellularLocation>
        <location evidence="1 9">Cell inner membrane</location>
        <topology evidence="1 9">Single-pass membrane protein</topology>
    </subcellularLocation>
</comment>
<evidence type="ECO:0000256" key="10">
    <source>
        <dbReference type="SAM" id="Coils"/>
    </source>
</evidence>
<keyword evidence="7 9" id="KW-1133">Transmembrane helix</keyword>
<dbReference type="NCBIfam" id="TIGR01843">
    <property type="entry name" value="type_I_hlyD"/>
    <property type="match status" value="1"/>
</dbReference>
<evidence type="ECO:0000313" key="14">
    <source>
        <dbReference type="Proteomes" id="UP001522662"/>
    </source>
</evidence>
<feature type="domain" description="AprE-like beta-barrel" evidence="12">
    <location>
        <begin position="331"/>
        <end position="423"/>
    </location>
</feature>
<keyword evidence="8 9" id="KW-0472">Membrane</keyword>
<evidence type="ECO:0000256" key="9">
    <source>
        <dbReference type="RuleBase" id="RU365093"/>
    </source>
</evidence>
<dbReference type="PANTHER" id="PTHR30386:SF17">
    <property type="entry name" value="ALKALINE PROTEASE SECRETION PROTEIN APRE"/>
    <property type="match status" value="1"/>
</dbReference>
<reference evidence="13 14" key="1">
    <citation type="submission" date="2022-03" db="EMBL/GenBank/DDBJ databases">
        <title>Rhizobium SSM4.3 sp. nov., isolated from Sediment (Gouqi Island).</title>
        <authorList>
            <person name="Chen G."/>
        </authorList>
    </citation>
    <scope>NUCLEOTIDE SEQUENCE [LARGE SCALE GENOMIC DNA]</scope>
    <source>
        <strain evidence="13 14">SSM4.3</strain>
        <plasmid evidence="13">unnamed</plasmid>
    </source>
</reference>
<dbReference type="PRINTS" id="PR01490">
    <property type="entry name" value="RTXTOXIND"/>
</dbReference>
<dbReference type="Pfam" id="PF25994">
    <property type="entry name" value="HH_AprE"/>
    <property type="match status" value="1"/>
</dbReference>
<dbReference type="PANTHER" id="PTHR30386">
    <property type="entry name" value="MEMBRANE FUSION SUBUNIT OF EMRAB-TOLC MULTIDRUG EFFLUX PUMP"/>
    <property type="match status" value="1"/>
</dbReference>
<protein>
    <recommendedName>
        <fullName evidence="9">Membrane fusion protein (MFP) family protein</fullName>
    </recommendedName>
</protein>